<feature type="domain" description="Fibronectin type-III" evidence="7">
    <location>
        <begin position="1796"/>
        <end position="1889"/>
    </location>
</feature>
<dbReference type="GO" id="GO:0004252">
    <property type="term" value="F:serine-type endopeptidase activity"/>
    <property type="evidence" value="ECO:0007669"/>
    <property type="project" value="InterPro"/>
</dbReference>
<accession>A0A927H428</accession>
<dbReference type="InterPro" id="IPR011042">
    <property type="entry name" value="6-blade_b-propeller_TolB-like"/>
</dbReference>
<dbReference type="InterPro" id="IPR001119">
    <property type="entry name" value="SLH_dom"/>
</dbReference>
<evidence type="ECO:0000256" key="3">
    <source>
        <dbReference type="ARBA" id="ARBA00022801"/>
    </source>
</evidence>
<gene>
    <name evidence="9" type="ORF">IDH45_29375</name>
</gene>
<dbReference type="SUPFAM" id="SSF49464">
    <property type="entry name" value="Carboxypeptidase regulatory domain-like"/>
    <property type="match status" value="1"/>
</dbReference>
<dbReference type="Pfam" id="PF00041">
    <property type="entry name" value="fn3"/>
    <property type="match status" value="2"/>
</dbReference>
<proteinExistence type="inferred from homology"/>
<evidence type="ECO:0000256" key="4">
    <source>
        <dbReference type="ARBA" id="ARBA00022825"/>
    </source>
</evidence>
<comment type="caution">
    <text evidence="9">The sequence shown here is derived from an EMBL/GenBank/DDBJ whole genome shotgun (WGS) entry which is preliminary data.</text>
</comment>
<dbReference type="Pfam" id="PF00082">
    <property type="entry name" value="Peptidase_S8"/>
    <property type="match status" value="1"/>
</dbReference>
<comment type="similarity">
    <text evidence="1">Belongs to the TolB family.</text>
</comment>
<evidence type="ECO:0000259" key="7">
    <source>
        <dbReference type="PROSITE" id="PS50853"/>
    </source>
</evidence>
<feature type="region of interest" description="Disordered" evidence="6">
    <location>
        <begin position="3457"/>
        <end position="3484"/>
    </location>
</feature>
<keyword evidence="10" id="KW-1185">Reference proteome</keyword>
<dbReference type="SUPFAM" id="SSF82171">
    <property type="entry name" value="DPP6 N-terminal domain-like"/>
    <property type="match status" value="1"/>
</dbReference>
<dbReference type="InterPro" id="IPR036116">
    <property type="entry name" value="FN3_sf"/>
</dbReference>
<evidence type="ECO:0000256" key="6">
    <source>
        <dbReference type="SAM" id="MobiDB-lite"/>
    </source>
</evidence>
<dbReference type="SMART" id="SM00060">
    <property type="entry name" value="FN3"/>
    <property type="match status" value="7"/>
</dbReference>
<dbReference type="GO" id="GO:0006508">
    <property type="term" value="P:proteolysis"/>
    <property type="evidence" value="ECO:0007669"/>
    <property type="project" value="UniProtKB-KW"/>
</dbReference>
<dbReference type="Pfam" id="PF07676">
    <property type="entry name" value="PD40"/>
    <property type="match status" value="3"/>
</dbReference>
<feature type="domain" description="Fibronectin type-III" evidence="7">
    <location>
        <begin position="1511"/>
        <end position="1603"/>
    </location>
</feature>
<dbReference type="EMBL" id="JACXJA010000052">
    <property type="protein sequence ID" value="MBD2866104.1"/>
    <property type="molecule type" value="Genomic_DNA"/>
</dbReference>
<dbReference type="SUPFAM" id="SSF69304">
    <property type="entry name" value="Tricorn protease N-terminal domain"/>
    <property type="match status" value="1"/>
</dbReference>
<feature type="domain" description="Fibronectin type-III" evidence="7">
    <location>
        <begin position="3378"/>
        <end position="3471"/>
    </location>
</feature>
<reference evidence="9" key="1">
    <citation type="submission" date="2020-09" db="EMBL/GenBank/DDBJ databases">
        <title>A novel bacterium of genus Paenibacillus, isolated from South China Sea.</title>
        <authorList>
            <person name="Huang H."/>
            <person name="Mo K."/>
            <person name="Hu Y."/>
        </authorList>
    </citation>
    <scope>NUCLEOTIDE SEQUENCE</scope>
    <source>
        <strain evidence="9">IB182363</strain>
    </source>
</reference>
<evidence type="ECO:0000256" key="2">
    <source>
        <dbReference type="ARBA" id="ARBA00022670"/>
    </source>
</evidence>
<organism evidence="9 10">
    <name type="scientific">Paenibacillus oceani</name>
    <dbReference type="NCBI Taxonomy" id="2772510"/>
    <lineage>
        <taxon>Bacteria</taxon>
        <taxon>Bacillati</taxon>
        <taxon>Bacillota</taxon>
        <taxon>Bacilli</taxon>
        <taxon>Bacillales</taxon>
        <taxon>Paenibacillaceae</taxon>
        <taxon>Paenibacillus</taxon>
    </lineage>
</organism>
<comment type="caution">
    <text evidence="5">Lacks conserved residue(s) required for the propagation of feature annotation.</text>
</comment>
<dbReference type="InterPro" id="IPR003961">
    <property type="entry name" value="FN3_dom"/>
</dbReference>
<name>A0A927H428_9BACL</name>
<dbReference type="PANTHER" id="PTHR36842:SF1">
    <property type="entry name" value="PROTEIN TOLB"/>
    <property type="match status" value="1"/>
</dbReference>
<dbReference type="InterPro" id="IPR015500">
    <property type="entry name" value="Peptidase_S8_subtilisin-rel"/>
</dbReference>
<dbReference type="SUPFAM" id="SSF49265">
    <property type="entry name" value="Fibronectin type III"/>
    <property type="match status" value="5"/>
</dbReference>
<feature type="domain" description="SLH" evidence="8">
    <location>
        <begin position="3758"/>
        <end position="3819"/>
    </location>
</feature>
<dbReference type="Gene3D" id="3.40.50.200">
    <property type="entry name" value="Peptidase S8/S53 domain"/>
    <property type="match status" value="1"/>
</dbReference>
<dbReference type="InterPro" id="IPR008969">
    <property type="entry name" value="CarboxyPept-like_regulatory"/>
</dbReference>
<feature type="domain" description="SLH" evidence="8">
    <location>
        <begin position="3624"/>
        <end position="3687"/>
    </location>
</feature>
<evidence type="ECO:0000313" key="10">
    <source>
        <dbReference type="Proteomes" id="UP000639396"/>
    </source>
</evidence>
<evidence type="ECO:0000259" key="8">
    <source>
        <dbReference type="PROSITE" id="PS51272"/>
    </source>
</evidence>
<dbReference type="PROSITE" id="PS51272">
    <property type="entry name" value="SLH"/>
    <property type="match status" value="3"/>
</dbReference>
<dbReference type="RefSeq" id="WP_190931722.1">
    <property type="nucleotide sequence ID" value="NZ_JACXJA010000052.1"/>
</dbReference>
<dbReference type="Gene3D" id="2.60.40.10">
    <property type="entry name" value="Immunoglobulins"/>
    <property type="match status" value="7"/>
</dbReference>
<dbReference type="PANTHER" id="PTHR36842">
    <property type="entry name" value="PROTEIN TOLB HOMOLOG"/>
    <property type="match status" value="1"/>
</dbReference>
<keyword evidence="2" id="KW-0645">Protease</keyword>
<dbReference type="InterPro" id="IPR036852">
    <property type="entry name" value="Peptidase_S8/S53_dom_sf"/>
</dbReference>
<dbReference type="InterPro" id="IPR013783">
    <property type="entry name" value="Ig-like_fold"/>
</dbReference>
<feature type="domain" description="Fibronectin type-III" evidence="7">
    <location>
        <begin position="1013"/>
        <end position="1106"/>
    </location>
</feature>
<evidence type="ECO:0000256" key="5">
    <source>
        <dbReference type="PROSITE-ProRule" id="PRU01240"/>
    </source>
</evidence>
<keyword evidence="3" id="KW-0378">Hydrolase</keyword>
<dbReference type="PROSITE" id="PS50853">
    <property type="entry name" value="FN3"/>
    <property type="match status" value="6"/>
</dbReference>
<evidence type="ECO:0000313" key="9">
    <source>
        <dbReference type="EMBL" id="MBD2866104.1"/>
    </source>
</evidence>
<protein>
    <submittedName>
        <fullName evidence="9">Fibronectin type III domain-containing protein</fullName>
    </submittedName>
</protein>
<dbReference type="Pfam" id="PF00395">
    <property type="entry name" value="SLH"/>
    <property type="match status" value="3"/>
</dbReference>
<dbReference type="PROSITE" id="PS51892">
    <property type="entry name" value="SUBTILASE"/>
    <property type="match status" value="1"/>
</dbReference>
<comment type="similarity">
    <text evidence="5">Belongs to the peptidase S8 family.</text>
</comment>
<dbReference type="Proteomes" id="UP000639396">
    <property type="component" value="Unassembled WGS sequence"/>
</dbReference>
<dbReference type="Gene3D" id="2.120.10.30">
    <property type="entry name" value="TolB, C-terminal domain"/>
    <property type="match status" value="3"/>
</dbReference>
<dbReference type="PRINTS" id="PR00723">
    <property type="entry name" value="SUBTILISIN"/>
</dbReference>
<dbReference type="InterPro" id="IPR011659">
    <property type="entry name" value="WD40"/>
</dbReference>
<feature type="domain" description="Fibronectin type-III" evidence="7">
    <location>
        <begin position="419"/>
        <end position="504"/>
    </location>
</feature>
<sequence length="3819" mass="407425">MSLRRGKRDWWRRTVHACLVVIILMSTLSPVLQASSSDVDGLTAAEAKELLEKLLSGGGLNSSGEGADNAGEIRTIQAATLERPPGAPGGPSGFGVTGAVYGPAFLLPNDPLLPQQWAFGAIEAEAAWNTVTRAAYGAMPPVVVAVIDNGFDTAHPDLDGKLLPLIDCSGDGEIPCVDTAPGVRAVNKLTDGEERGTHAAGIIAATANNGIGITGAAGTMPVSILPVQAADSAFNVAAAVSRAMEWRGASGERVSVIYIGPGFREYDPPAYLSGVIAEAYAQQIVIVAGGGDDGTPVRNGDTDAYYPAALPQVISAGALSRLSVPLAGSNPGTTVMAPGEEILSALPSGQYGTKTGSASAAAYVAAAAALVRAVQPELTAGEVRQAITAGASGTSWSMNRTLLSVLLDPGDRTAPVWPAGSVIHAPAVGHNAVRLEWTPAGGETGLIRYVLYRDGAPLPGGSESPVNIRGLTPGTSYVFKVEAADWSGNRTTDGPYMTIQTKPPIVTEKISVNGLGEPGNGDSRYSSVSEDGRWVVFGSEAANLVAGDTNGKEDIFLSDRMNRMTKRISMSQGGLEANGSSHAPVMSMDGRFVLFSSFATNLLAAPESGSTEDLYLYDGETGGLEKVAEDVSSGYVYVYERPYAMSENGRYVAFASYGTNGVEDDFNNNWDVFVKDRWSGQTTRITDRMYGSFKYPHTTRISMTPDGRYIAFTSDEHDLVPGDTNGRSDVFVYDRKTGLTERVSLSSSGEEGNSASESGSISADGRYVVFTSYANNFIPGDDSYNMDLFVRDRIAKTTEFVNVTLSAEPGFGSNESPSISANGRWIVFYSNDELHPGAYNRNVYLHDRETLQTELMSASPAGEPGNADSIRGAVSWNGKYAVFDSAASNLADEPEGESSYGHIYFRELPVYANSDRTPPVWGEGAALAAAQTGGTYAALRWTPALDEASPAIYKVYCDGVLLDIVPEPAYLVTGLSPGTSYSFAVEPGDTFYNWSAARISASASTLAQPETTPPETASGIALLPELGGLEVRWTDSASLDYVGTIVKWRKKGAIGYKETARTAPSVQTAAMHGLTNGTEYEVVLVSLDADGNRSESAPATARVTQGRQITRVNVSGSGEQSNQTSLRPDVSDDGRYVVFDSDADNLAELDGNGKTDVFLYDRVTDTIELISKTGNGASADQMSFEPKISGDGRYIVFTSYAGNLITDDAAGPGADVFLYDRHTGRMAKISYPAEGGAGNGDSYRSAISGDGSRIVFLSYAKLVPDAPDQLNVYLYERETDSVSLLRLADGTIANDDSGPPVISGNGQYIAFATEGSNMDRTDTDRYLDVYLFHIPDKTVKRISTFPGDRTISYDPSISEDGRYVAFKYEDHSDYNLFPVIYMYDRDRDETVAVSRSVTGGLPDGDSESPSISGDGRYVVYASRAANLAAADSNGLYDVYAFDRITGETAPLSLTYAGGWAGGSSKMPAVSGDGTYVVFESEASDLITGDTNGVSDLFLAPMQAPPPDDTVPPVFPEGGRALVKEAGADFVTLSWQAASDDRAVTGYRVYYGGATYVSFPGPAKEGTVWGLLPGTEYTFTVKAVDGAGNESTNGLTVVAATKSGSEVRLNDVRAAAKRNALGYATLNGTVRLEAEGSPGGNAEARIDYVRADDTADSLVIPLTASGAASPLYAGEFAIPEGVKLIRSVEVTLTVAAASAKLSKTLDIPVGGSLKLHIRSEDGSRLQNAVLTLSGGALQGEQKVTLTGNGSYTFGGLPSGEGYELKLRSSLGRELPLRESDQGYTVRQGLTAEATVHLRVFLQVVYAGGGIADITWSIPADETDLAGFVIYRKTGGADPAEVGRVNDPSVTKFTDTGLASGASYSYEVHKRTTSGTQTPFSDEVTFFTPELSIADPLWNVDTIRVGSSKYAVTGSGLQVRFKGEANRSAKMTVEYKTWFDDAGQLLEEPAQQTKEIAMEPDPEAPNGYKGTFVLDDGISEVRLVKLSVTDASGRSAEREVTGLYYPVAGKLKVNVHPIPEDFGKYDGNITVRGKSYATWSEIGTGGGEIAIPLPSGTDYSFAIMGSNRTVIWNKANIGIQNGLQTEVQLEPPARVRITVLDAKGQPLPNVKYVLRGNRGSVDQGTTGPDGIIVSQKALFVGETVMVTTDMSDQPAYKPFTASFVLDREHYEQSVSPVAKPSGTLFGSALDPTGKPTPDAAVHIYNVSFRSVAAVDENGMYSMEVPAGSVTVEAVSKSNALVRSKPARMDVTEGERVQRDPKLLNMDARVNINLYTKLPGGNWQGPLDLDWRVAIHMHLTSTHSVLEHGNPARIRAQEGDVVQICADGREAGLSKGCAETTIDGNRNGAVDLFLESAGSSVTGSIVYPEGSASASYRGDLYRLSEQGRLNLQRIVWLNSGPFRLDIAEEGHYMLYVSDKPSSPTAAQTVSFRLGAGELKPLGDIRLSNSGKFKGRSGTSLQLLSGPATLGSATAIRISYANTGEPRGQAEQAKLTIGLPEGTAIVPGSVTVGGQPSEARVQGQTAEIPVGTVAAGASGVVLFQLSIDQVDSNQEKVLSASLHYAYGAEEREEFLGARQIDTVPITLAAPETVTGYSMKVNGKAPAGEQVTVYDGNVPLGQAVSSPAGYWYLSVQLPESREPEHRLRAETVVGGRHVTSATALVNVDPEAALLEEMSMMQADGRRMTFRPSEGQAIFPYVVVPGKPFLFEMSFSQPERISDVTVQMGNNIANAQKVDDLFKATIPTTDDIGPVWVSYRVKPRWVPDTAGGMPTEEQFRSRLPSRMQNYTIEQITIPDADLNAVLNGTADSAKSAVIDAKVPGDMNAQAQITVQRMPDYEPTPDEYRQAEYTGLPVYGTSVSYKKKGNSLVIDFSINIPAEAIREAGSLAAGLQRLGQKAAGTTGKAGQGEVRIMSGGKKEMIKLALQLTLDALTDHVPDVMALIDKLKSLKDLAGASKLFEKAEKLLIRAQNLCDPRASEYYTRWAEEIGTTIMIHEGIKWTLQAAGLVLGPETLGLSTALGFWLSGLLAENVLDSLVEDEQGKLEKALDQFKCKLKPYPEKKPQADPKFIWDPSGYVYEGLPDNRVPDVKATVLEQDPASGLWNVWDAAWYGQANPQYTNGEGRYGWDVPKGRWQVMYEKEGYETAYSHEMEVPPPHFDVNVPIVSYQPPEVTFVTAQPGGGSVDVYFSKPVNADDLAPELIRLDGRESTVSGSVYGIGPVTVGGRTIASGIRFQPAAPLTVGETYEVTVSRSVTSYADIPLQADVRRTITVQGQDLAPPSEVVEVREGMTSDSITLIWNDPADPDFDKVRVYWKKSSDPSYGAPLDVSKGMKWVSVSGLEQGDYSFRLATADTNGNESAGVVLMRTIGERERDDYSPPLPILDLRVTAAEADRLQVAWTDPVATDLAKLILSWKPAGSFALAKTAAVDPGVGTYTISGLEPNTEYEVAIQAADRSGNQSIGSQLSAATKAANGKPLPGPGGGGGYAPVPPKIPGAGSEWIMEQKGGTYTAYDGKVKVVVQEGAVPAGSKLTVVQSESPAAQPGSGYSLASPVYELNLGTIRPKQPLTLLIEYDPALLNGLDAARLGLYKRDTMAAAGWGYVGGIVQEKEHRVRTDVTESAQYAVLLYERSFSDLAGHWSRPDVDVLVSRHIVNGVSENRFEPDRAITRAEMTKMLVETLIGAGLQKLDAPEAPTFRDVSKEAWYYAYVETASRAGIAQGADGMFRPGDPVTREEMSLFVGRAVNLLSRDASEQPDGDTLLDRFEDAGRISEWAKSGMARAVSLGFIQGMTDRTIEPQAEASRAQAAVLLLRLLARYGYISE</sequence>
<dbReference type="CDD" id="cd00063">
    <property type="entry name" value="FN3"/>
    <property type="match status" value="5"/>
</dbReference>
<evidence type="ECO:0000256" key="1">
    <source>
        <dbReference type="ARBA" id="ARBA00009820"/>
    </source>
</evidence>
<feature type="domain" description="SLH" evidence="8">
    <location>
        <begin position="3689"/>
        <end position="3751"/>
    </location>
</feature>
<dbReference type="SUPFAM" id="SSF52743">
    <property type="entry name" value="Subtilisin-like"/>
    <property type="match status" value="1"/>
</dbReference>
<feature type="domain" description="Fibronectin type-III" evidence="7">
    <location>
        <begin position="3276"/>
        <end position="3368"/>
    </location>
</feature>
<dbReference type="InterPro" id="IPR000209">
    <property type="entry name" value="Peptidase_S8/S53_dom"/>
</dbReference>
<keyword evidence="4" id="KW-0720">Serine protease</keyword>